<name>A0A4R0R4A7_9APHY</name>
<dbReference type="AlphaFoldDB" id="A0A4R0R4A7"/>
<evidence type="ECO:0008006" key="3">
    <source>
        <dbReference type="Google" id="ProtNLM"/>
    </source>
</evidence>
<comment type="caution">
    <text evidence="1">The sequence shown here is derived from an EMBL/GenBank/DDBJ whole genome shotgun (WGS) entry which is preliminary data.</text>
</comment>
<dbReference type="Proteomes" id="UP000292702">
    <property type="component" value="Unassembled WGS sequence"/>
</dbReference>
<organism evidence="1 2">
    <name type="scientific">Steccherinum ochraceum</name>
    <dbReference type="NCBI Taxonomy" id="92696"/>
    <lineage>
        <taxon>Eukaryota</taxon>
        <taxon>Fungi</taxon>
        <taxon>Dikarya</taxon>
        <taxon>Basidiomycota</taxon>
        <taxon>Agaricomycotina</taxon>
        <taxon>Agaricomycetes</taxon>
        <taxon>Polyporales</taxon>
        <taxon>Steccherinaceae</taxon>
        <taxon>Steccherinum</taxon>
    </lineage>
</organism>
<evidence type="ECO:0000313" key="1">
    <source>
        <dbReference type="EMBL" id="TCD61016.1"/>
    </source>
</evidence>
<keyword evidence="2" id="KW-1185">Reference proteome</keyword>
<dbReference type="EMBL" id="RWJN01000515">
    <property type="protein sequence ID" value="TCD61016.1"/>
    <property type="molecule type" value="Genomic_DNA"/>
</dbReference>
<accession>A0A4R0R4A7</accession>
<reference evidence="1 2" key="1">
    <citation type="submission" date="2018-11" db="EMBL/GenBank/DDBJ databases">
        <title>Genome assembly of Steccherinum ochraceum LE-BIN_3174, the white-rot fungus of the Steccherinaceae family (The Residual Polyporoid clade, Polyporales, Basidiomycota).</title>
        <authorList>
            <person name="Fedorova T.V."/>
            <person name="Glazunova O.A."/>
            <person name="Landesman E.O."/>
            <person name="Moiseenko K.V."/>
            <person name="Psurtseva N.V."/>
            <person name="Savinova O.S."/>
            <person name="Shakhova N.V."/>
            <person name="Tyazhelova T.V."/>
            <person name="Vasina D.V."/>
        </authorList>
    </citation>
    <scope>NUCLEOTIDE SEQUENCE [LARGE SCALE GENOMIC DNA]</scope>
    <source>
        <strain evidence="1 2">LE-BIN_3174</strain>
    </source>
</reference>
<sequence length="147" mass="16683">MSLAPKLPIELLEMVVDTVDATWWWEPGFRQSTLQACSLVSQILLPRCRLHLHAALIVRSADQLAAFVVLLNRSPALRKRVFSITIDGSHGANQSWVSTVPLRLPLPMPSLRWVSLQNIDLALLHPDTYKAFRPFRSLPVVFDQRHV</sequence>
<gene>
    <name evidence="1" type="ORF">EIP91_009155</name>
</gene>
<dbReference type="OrthoDB" id="2804675at2759"/>
<proteinExistence type="predicted"/>
<protein>
    <recommendedName>
        <fullName evidence="3">F-box domain-containing protein</fullName>
    </recommendedName>
</protein>
<evidence type="ECO:0000313" key="2">
    <source>
        <dbReference type="Proteomes" id="UP000292702"/>
    </source>
</evidence>